<organism evidence="3 5">
    <name type="scientific">Macrostomum lignano</name>
    <dbReference type="NCBI Taxonomy" id="282301"/>
    <lineage>
        <taxon>Eukaryota</taxon>
        <taxon>Metazoa</taxon>
        <taxon>Spiralia</taxon>
        <taxon>Lophotrochozoa</taxon>
        <taxon>Platyhelminthes</taxon>
        <taxon>Rhabditophora</taxon>
        <taxon>Macrostomorpha</taxon>
        <taxon>Macrostomida</taxon>
        <taxon>Macrostomidae</taxon>
        <taxon>Macrostomum</taxon>
    </lineage>
</organism>
<evidence type="ECO:0000256" key="2">
    <source>
        <dbReference type="SAM" id="Phobius"/>
    </source>
</evidence>
<reference evidence="3 5" key="1">
    <citation type="submission" date="2017-06" db="EMBL/GenBank/DDBJ databases">
        <title>A platform for efficient transgenesis in Macrostomum lignano, a flatworm model organism for stem cell research.</title>
        <authorList>
            <person name="Berezikov E."/>
        </authorList>
    </citation>
    <scope>NUCLEOTIDE SEQUENCE [LARGE SCALE GENOMIC DNA]</scope>
    <source>
        <strain evidence="3">DV1</strain>
        <tissue evidence="3">Whole organism</tissue>
    </source>
</reference>
<feature type="transmembrane region" description="Helical" evidence="2">
    <location>
        <begin position="159"/>
        <end position="192"/>
    </location>
</feature>
<evidence type="ECO:0000256" key="1">
    <source>
        <dbReference type="SAM" id="MobiDB-lite"/>
    </source>
</evidence>
<accession>A0A267GIW4</accession>
<feature type="region of interest" description="Disordered" evidence="1">
    <location>
        <begin position="1"/>
        <end position="28"/>
    </location>
</feature>
<evidence type="ECO:0000313" key="4">
    <source>
        <dbReference type="EMBL" id="PAA91108.1"/>
    </source>
</evidence>
<gene>
    <name evidence="3" type="ORF">BOX15_Mlig033734g2</name>
    <name evidence="4" type="ORF">BOX15_Mlig033734g3</name>
</gene>
<evidence type="ECO:0000313" key="3">
    <source>
        <dbReference type="EMBL" id="PAA85314.1"/>
    </source>
</evidence>
<keyword evidence="2" id="KW-1133">Transmembrane helix</keyword>
<comment type="caution">
    <text evidence="3">The sequence shown here is derived from an EMBL/GenBank/DDBJ whole genome shotgun (WGS) entry which is preliminary data.</text>
</comment>
<proteinExistence type="predicted"/>
<feature type="region of interest" description="Disordered" evidence="1">
    <location>
        <begin position="84"/>
        <end position="110"/>
    </location>
</feature>
<keyword evidence="2" id="KW-0812">Transmembrane</keyword>
<protein>
    <submittedName>
        <fullName evidence="3">Uncharacterized protein</fullName>
    </submittedName>
</protein>
<dbReference type="EMBL" id="NIVC01000337">
    <property type="protein sequence ID" value="PAA85314.1"/>
    <property type="molecule type" value="Genomic_DNA"/>
</dbReference>
<dbReference type="AlphaFoldDB" id="A0A267GIW4"/>
<name>A0A267GIW4_9PLAT</name>
<dbReference type="EMBL" id="NIVC01000094">
    <property type="protein sequence ID" value="PAA91108.1"/>
    <property type="molecule type" value="Genomic_DNA"/>
</dbReference>
<keyword evidence="5" id="KW-1185">Reference proteome</keyword>
<sequence length="203" mass="22727">ALLSSDRNMKPQRRSQVSSSRGTRMRSDMLQQQREIIGLNRNGTSSVESYASSLLLKFIARRDVTMTDLFGVSRQHGSLEDACESARKRDQVHPPQSEPAEESGGPARRRRRLIPSRSAQLAVLLLCHGAVLSIGMFLFGLTAPMLLRQSPVTEPWFSMWLSGCCSVLLLLLAFALPAVFPSLLGACCHGFMRHLRLDRYHYK</sequence>
<keyword evidence="2" id="KW-0472">Membrane</keyword>
<dbReference type="Proteomes" id="UP000215902">
    <property type="component" value="Unassembled WGS sequence"/>
</dbReference>
<evidence type="ECO:0000313" key="5">
    <source>
        <dbReference type="Proteomes" id="UP000215902"/>
    </source>
</evidence>
<feature type="transmembrane region" description="Helical" evidence="2">
    <location>
        <begin position="118"/>
        <end position="139"/>
    </location>
</feature>
<feature type="non-terminal residue" evidence="3">
    <location>
        <position position="1"/>
    </location>
</feature>